<dbReference type="Gene3D" id="3.40.50.150">
    <property type="entry name" value="Vaccinia Virus protein VP39"/>
    <property type="match status" value="1"/>
</dbReference>
<accession>A0A381ND14</accession>
<dbReference type="NCBIfam" id="TIGR00080">
    <property type="entry name" value="pimt"/>
    <property type="match status" value="1"/>
</dbReference>
<keyword evidence="4" id="KW-0963">Cytoplasm</keyword>
<keyword evidence="7" id="KW-0949">S-adenosyl-L-methionine</keyword>
<evidence type="ECO:0000256" key="7">
    <source>
        <dbReference type="ARBA" id="ARBA00022691"/>
    </source>
</evidence>
<dbReference type="PANTHER" id="PTHR11579:SF0">
    <property type="entry name" value="PROTEIN-L-ISOASPARTATE(D-ASPARTATE) O-METHYLTRANSFERASE"/>
    <property type="match status" value="1"/>
</dbReference>
<keyword evidence="6" id="KW-0808">Transferase</keyword>
<dbReference type="Pfam" id="PF01135">
    <property type="entry name" value="PCMT"/>
    <property type="match status" value="1"/>
</dbReference>
<protein>
    <recommendedName>
        <fullName evidence="3">protein-L-isoaspartate(D-aspartate) O-methyltransferase</fullName>
        <ecNumber evidence="3">2.1.1.77</ecNumber>
    </recommendedName>
</protein>
<dbReference type="GO" id="GO:0032259">
    <property type="term" value="P:methylation"/>
    <property type="evidence" value="ECO:0007669"/>
    <property type="project" value="UniProtKB-KW"/>
</dbReference>
<dbReference type="GO" id="GO:0004719">
    <property type="term" value="F:protein-L-isoaspartate (D-aspartate) O-methyltransferase activity"/>
    <property type="evidence" value="ECO:0007669"/>
    <property type="project" value="UniProtKB-EC"/>
</dbReference>
<evidence type="ECO:0000256" key="3">
    <source>
        <dbReference type="ARBA" id="ARBA00011890"/>
    </source>
</evidence>
<comment type="similarity">
    <text evidence="2">Belongs to the methyltransferase superfamily. L-isoaspartyl/D-aspartyl protein methyltransferase family.</text>
</comment>
<dbReference type="FunFam" id="3.40.50.150:FF:000010">
    <property type="entry name" value="Protein-L-isoaspartate O-methyltransferase"/>
    <property type="match status" value="1"/>
</dbReference>
<evidence type="ECO:0000256" key="5">
    <source>
        <dbReference type="ARBA" id="ARBA00022603"/>
    </source>
</evidence>
<organism evidence="8">
    <name type="scientific">marine metagenome</name>
    <dbReference type="NCBI Taxonomy" id="408172"/>
    <lineage>
        <taxon>unclassified sequences</taxon>
        <taxon>metagenomes</taxon>
        <taxon>ecological metagenomes</taxon>
    </lineage>
</organism>
<evidence type="ECO:0000256" key="6">
    <source>
        <dbReference type="ARBA" id="ARBA00022679"/>
    </source>
</evidence>
<dbReference type="EC" id="2.1.1.77" evidence="3"/>
<evidence type="ECO:0000313" key="8">
    <source>
        <dbReference type="EMBL" id="SUZ51678.1"/>
    </source>
</evidence>
<dbReference type="InterPro" id="IPR000682">
    <property type="entry name" value="PCMT"/>
</dbReference>
<keyword evidence="5" id="KW-0489">Methyltransferase</keyword>
<dbReference type="PANTHER" id="PTHR11579">
    <property type="entry name" value="PROTEIN-L-ISOASPARTATE O-METHYLTRANSFERASE"/>
    <property type="match status" value="1"/>
</dbReference>
<reference evidence="8" key="1">
    <citation type="submission" date="2018-05" db="EMBL/GenBank/DDBJ databases">
        <authorList>
            <person name="Lanie J.A."/>
            <person name="Ng W.-L."/>
            <person name="Kazmierczak K.M."/>
            <person name="Andrzejewski T.M."/>
            <person name="Davidsen T.M."/>
            <person name="Wayne K.J."/>
            <person name="Tettelin H."/>
            <person name="Glass J.I."/>
            <person name="Rusch D."/>
            <person name="Podicherti R."/>
            <person name="Tsui H.-C.T."/>
            <person name="Winkler M.E."/>
        </authorList>
    </citation>
    <scope>NUCLEOTIDE SEQUENCE</scope>
</reference>
<dbReference type="InterPro" id="IPR029063">
    <property type="entry name" value="SAM-dependent_MTases_sf"/>
</dbReference>
<dbReference type="NCBIfam" id="NF001453">
    <property type="entry name" value="PRK00312.1"/>
    <property type="match status" value="1"/>
</dbReference>
<evidence type="ECO:0000256" key="4">
    <source>
        <dbReference type="ARBA" id="ARBA00022490"/>
    </source>
</evidence>
<evidence type="ECO:0000256" key="2">
    <source>
        <dbReference type="ARBA" id="ARBA00005369"/>
    </source>
</evidence>
<gene>
    <name evidence="8" type="ORF">METZ01_LOCUS4532</name>
</gene>
<name>A0A381ND14_9ZZZZ</name>
<dbReference type="SUPFAM" id="SSF53335">
    <property type="entry name" value="S-adenosyl-L-methionine-dependent methyltransferases"/>
    <property type="match status" value="1"/>
</dbReference>
<dbReference type="PROSITE" id="PS01279">
    <property type="entry name" value="PCMT"/>
    <property type="match status" value="1"/>
</dbReference>
<comment type="subcellular location">
    <subcellularLocation>
        <location evidence="1">Cytoplasm</location>
    </subcellularLocation>
</comment>
<dbReference type="CDD" id="cd02440">
    <property type="entry name" value="AdoMet_MTases"/>
    <property type="match status" value="1"/>
</dbReference>
<sequence length="213" mass="24389">MKDNYKFLGRRRELVDEIKRKGITDKLVLDSFLLTPRHYFVDSGLEEHAYIDKALSIIEDQTISQPFTVAFQTQLLCLAKKQKILEIGTGSGYQSAILYNIGVDVYTIERNHKLFRKTSELFNKLNIKPKRFKYGDGYNGLPEDSPFDGIIVTAGAPEIPNELLKQLKVGGRLVIPIGNKSQTMLRITKQSNTKYKKEKFGTFRFVPLLKNKN</sequence>
<dbReference type="GO" id="GO:0005737">
    <property type="term" value="C:cytoplasm"/>
    <property type="evidence" value="ECO:0007669"/>
    <property type="project" value="UniProtKB-SubCell"/>
</dbReference>
<dbReference type="EMBL" id="UINC01000233">
    <property type="protein sequence ID" value="SUZ51678.1"/>
    <property type="molecule type" value="Genomic_DNA"/>
</dbReference>
<dbReference type="AlphaFoldDB" id="A0A381ND14"/>
<evidence type="ECO:0000256" key="1">
    <source>
        <dbReference type="ARBA" id="ARBA00004496"/>
    </source>
</evidence>
<proteinExistence type="inferred from homology"/>